<gene>
    <name evidence="9" type="ORF">GT409_12615</name>
</gene>
<dbReference type="RefSeq" id="WP_160629426.1">
    <property type="nucleotide sequence ID" value="NZ_CP047593.1"/>
</dbReference>
<evidence type="ECO:0000259" key="8">
    <source>
        <dbReference type="PROSITE" id="PS51747"/>
    </source>
</evidence>
<protein>
    <submittedName>
        <fullName evidence="9">Cytidine deaminase</fullName>
    </submittedName>
</protein>
<dbReference type="Gene3D" id="3.40.140.10">
    <property type="entry name" value="Cytidine Deaminase, domain 2"/>
    <property type="match status" value="1"/>
</dbReference>
<evidence type="ECO:0000256" key="6">
    <source>
        <dbReference type="PIRSR" id="PIRSR006019-1"/>
    </source>
</evidence>
<dbReference type="InterPro" id="IPR016473">
    <property type="entry name" value="dCMP_deaminase"/>
</dbReference>
<dbReference type="InterPro" id="IPR015517">
    <property type="entry name" value="dCMP_deaminase-rel"/>
</dbReference>
<evidence type="ECO:0000313" key="9">
    <source>
        <dbReference type="EMBL" id="QHI70248.1"/>
    </source>
</evidence>
<feature type="binding site" evidence="7">
    <location>
        <position position="111"/>
    </location>
    <ligand>
        <name>Zn(2+)</name>
        <dbReference type="ChEBI" id="CHEBI:29105"/>
        <note>catalytic</note>
    </ligand>
</feature>
<evidence type="ECO:0000313" key="10">
    <source>
        <dbReference type="Proteomes" id="UP000464954"/>
    </source>
</evidence>
<dbReference type="InterPro" id="IPR002125">
    <property type="entry name" value="CMP_dCMP_dom"/>
</dbReference>
<name>A0A6P1MDU8_9BACT</name>
<feature type="domain" description="CMP/dCMP-type deaminase" evidence="8">
    <location>
        <begin position="10"/>
        <end position="156"/>
    </location>
</feature>
<evidence type="ECO:0000256" key="1">
    <source>
        <dbReference type="ARBA" id="ARBA00001947"/>
    </source>
</evidence>
<dbReference type="GO" id="GO:0005737">
    <property type="term" value="C:cytoplasm"/>
    <property type="evidence" value="ECO:0007669"/>
    <property type="project" value="TreeGrafter"/>
</dbReference>
<keyword evidence="5 7" id="KW-0862">Zinc</keyword>
<evidence type="ECO:0000256" key="7">
    <source>
        <dbReference type="PIRSR" id="PIRSR006019-2"/>
    </source>
</evidence>
<proteinExistence type="inferred from homology"/>
<sequence length="156" mass="17136">MSEQKNKRPGWDEYFMDIAHVVARRGNCSRRQVAAVIVRDRRIVSTGYNGTPRGITNCCDGGCARCASDAPSGGSLGDCICCHAEENAIVQAAYHGISVKDGVLYCTISPCLMCTKMMINAGISEVVYEREYHFNDQARALFKEAGVVCRQFVREG</sequence>
<dbReference type="InterPro" id="IPR016193">
    <property type="entry name" value="Cytidine_deaminase-like"/>
</dbReference>
<dbReference type="SUPFAM" id="SSF53927">
    <property type="entry name" value="Cytidine deaminase-like"/>
    <property type="match status" value="1"/>
</dbReference>
<dbReference type="EMBL" id="CP047593">
    <property type="protein sequence ID" value="QHI70248.1"/>
    <property type="molecule type" value="Genomic_DNA"/>
</dbReference>
<dbReference type="PANTHER" id="PTHR11086:SF18">
    <property type="entry name" value="DEOXYCYTIDYLATE DEAMINASE"/>
    <property type="match status" value="1"/>
</dbReference>
<evidence type="ECO:0000256" key="4">
    <source>
        <dbReference type="ARBA" id="ARBA00022801"/>
    </source>
</evidence>
<feature type="binding site" evidence="7">
    <location>
        <position position="83"/>
    </location>
    <ligand>
        <name>Zn(2+)</name>
        <dbReference type="ChEBI" id="CHEBI:29105"/>
        <note>catalytic</note>
    </ligand>
</feature>
<accession>A0A6P1MDU8</accession>
<evidence type="ECO:0000256" key="5">
    <source>
        <dbReference type="ARBA" id="ARBA00022833"/>
    </source>
</evidence>
<dbReference type="AlphaFoldDB" id="A0A6P1MDU8"/>
<dbReference type="GO" id="GO:0008270">
    <property type="term" value="F:zinc ion binding"/>
    <property type="evidence" value="ECO:0007669"/>
    <property type="project" value="InterPro"/>
</dbReference>
<dbReference type="Pfam" id="PF00383">
    <property type="entry name" value="dCMP_cyt_deam_1"/>
    <property type="match status" value="1"/>
</dbReference>
<comment type="similarity">
    <text evidence="2">Belongs to the cytidine and deoxycytidylate deaminase family.</text>
</comment>
<reference evidence="9 10" key="1">
    <citation type="submission" date="2020-01" db="EMBL/GenBank/DDBJ databases">
        <title>Ponticoccus aerotolerans gen. nov., sp. nov., an anaerobic bacterium and proposal of Ponticoccusceae fam. nov., Ponticoccusles ord. nov. and Ponticoccuse classis nov. in the phylum Kiritimatiellaeota.</title>
        <authorList>
            <person name="Zhou L.Y."/>
            <person name="Du Z.J."/>
        </authorList>
    </citation>
    <scope>NUCLEOTIDE SEQUENCE [LARGE SCALE GENOMIC DNA]</scope>
    <source>
        <strain evidence="9 10">S-5007</strain>
    </source>
</reference>
<keyword evidence="3 7" id="KW-0479">Metal-binding</keyword>
<dbReference type="Proteomes" id="UP000464954">
    <property type="component" value="Chromosome"/>
</dbReference>
<dbReference type="PROSITE" id="PS51747">
    <property type="entry name" value="CYT_DCMP_DEAMINASES_2"/>
    <property type="match status" value="1"/>
</dbReference>
<dbReference type="KEGG" id="taer:GT409_12615"/>
<dbReference type="PIRSF" id="PIRSF006019">
    <property type="entry name" value="dCMP_deaminase"/>
    <property type="match status" value="1"/>
</dbReference>
<keyword evidence="4" id="KW-0378">Hydrolase</keyword>
<evidence type="ECO:0000256" key="2">
    <source>
        <dbReference type="ARBA" id="ARBA00006576"/>
    </source>
</evidence>
<keyword evidence="10" id="KW-1185">Reference proteome</keyword>
<feature type="binding site" evidence="7">
    <location>
        <position position="114"/>
    </location>
    <ligand>
        <name>Zn(2+)</name>
        <dbReference type="ChEBI" id="CHEBI:29105"/>
        <note>catalytic</note>
    </ligand>
</feature>
<comment type="cofactor">
    <cofactor evidence="1 7">
        <name>Zn(2+)</name>
        <dbReference type="ChEBI" id="CHEBI:29105"/>
    </cofactor>
</comment>
<dbReference type="GO" id="GO:0006220">
    <property type="term" value="P:pyrimidine nucleotide metabolic process"/>
    <property type="evidence" value="ECO:0007669"/>
    <property type="project" value="InterPro"/>
</dbReference>
<dbReference type="CDD" id="cd01286">
    <property type="entry name" value="deoxycytidylate_deaminase"/>
    <property type="match status" value="1"/>
</dbReference>
<organism evidence="9 10">
    <name type="scientific">Tichowtungia aerotolerans</name>
    <dbReference type="NCBI Taxonomy" id="2697043"/>
    <lineage>
        <taxon>Bacteria</taxon>
        <taxon>Pseudomonadati</taxon>
        <taxon>Kiritimatiellota</taxon>
        <taxon>Tichowtungiia</taxon>
        <taxon>Tichowtungiales</taxon>
        <taxon>Tichowtungiaceae</taxon>
        <taxon>Tichowtungia</taxon>
    </lineage>
</organism>
<dbReference type="PANTHER" id="PTHR11086">
    <property type="entry name" value="DEOXYCYTIDYLATE DEAMINASE-RELATED"/>
    <property type="match status" value="1"/>
</dbReference>
<feature type="active site" description="Proton donor" evidence="6">
    <location>
        <position position="85"/>
    </location>
</feature>
<evidence type="ECO:0000256" key="3">
    <source>
        <dbReference type="ARBA" id="ARBA00022723"/>
    </source>
</evidence>
<dbReference type="InterPro" id="IPR016192">
    <property type="entry name" value="APOBEC/CMP_deaminase_Zn-bd"/>
</dbReference>
<dbReference type="GO" id="GO:0004132">
    <property type="term" value="F:dCMP deaminase activity"/>
    <property type="evidence" value="ECO:0007669"/>
    <property type="project" value="InterPro"/>
</dbReference>
<dbReference type="PROSITE" id="PS00903">
    <property type="entry name" value="CYT_DCMP_DEAMINASES_1"/>
    <property type="match status" value="1"/>
</dbReference>
<dbReference type="InterPro" id="IPR035105">
    <property type="entry name" value="Deoxycytidylate_deaminase_dom"/>
</dbReference>